<gene>
    <name evidence="3" type="ORF">g.43328</name>
</gene>
<proteinExistence type="predicted"/>
<dbReference type="Gene3D" id="3.40.50.1820">
    <property type="entry name" value="alpha/beta hydrolase"/>
    <property type="match status" value="1"/>
</dbReference>
<feature type="region of interest" description="Disordered" evidence="1">
    <location>
        <begin position="153"/>
        <end position="184"/>
    </location>
</feature>
<name>A0A1D1ZWB6_AUXPR</name>
<dbReference type="PANTHER" id="PTHR45856:SF25">
    <property type="entry name" value="FUNGAL LIPASE-LIKE DOMAIN-CONTAINING PROTEIN"/>
    <property type="match status" value="1"/>
</dbReference>
<feature type="non-terminal residue" evidence="3">
    <location>
        <position position="1"/>
    </location>
</feature>
<dbReference type="InterPro" id="IPR051218">
    <property type="entry name" value="Sec_MonoDiacylglyc_Lipase"/>
</dbReference>
<feature type="domain" description="Fungal lipase-type" evidence="2">
    <location>
        <begin position="288"/>
        <end position="429"/>
    </location>
</feature>
<dbReference type="InterPro" id="IPR002921">
    <property type="entry name" value="Fungal_lipase-type"/>
</dbReference>
<sequence length="495" mass="53724">PLASDLQCCVSHAAKPRDSSNAHRLTTSGSLPLGSNVDSSSGLPIPTPLQLRRISHVRTAMTSFRGPRALLSCLLLLAGAVWVKPPGCHGALDWLPGHALTWHAPASWWPRWLWSPHPPGYDTPRRTLVHPMWPDGSLASPVELELSPRQLDAEPRLVPARSSGARRPPRRGGPGPGAPSSGPDVAYNMSALTPFVPQDKAWMLDADQAARRGEGLDWVVARRLAEYVAASYCNTSNIAAWNCTRCGDPSSEDDESSGPEFELETLAWDAAWDLLGFVGWSNTLQATVIAFRGTDSRSIYNWVTNMRTWRTDLNLTTPGAPANALVHGGFLTSWSGSSLSRSVTRAAAALQRRHGPHPVHATGHSLGGALATICAMELRALHGLHDVRLTTFGSPRVGNAVFAAWLQRVVPEHWRFTHNRDIVPSVAPPYMGFWHLAREVWVLDQAGAATLVGICDATGEDIRCHNSVCHLGLCSSVADHLLYLAEMYTPRPMGC</sequence>
<dbReference type="AlphaFoldDB" id="A0A1D1ZWB6"/>
<evidence type="ECO:0000259" key="2">
    <source>
        <dbReference type="Pfam" id="PF01764"/>
    </source>
</evidence>
<feature type="region of interest" description="Disordered" evidence="1">
    <location>
        <begin position="19"/>
        <end position="39"/>
    </location>
</feature>
<organism evidence="3">
    <name type="scientific">Auxenochlorella protothecoides</name>
    <name type="common">Green microalga</name>
    <name type="synonym">Chlorella protothecoides</name>
    <dbReference type="NCBI Taxonomy" id="3075"/>
    <lineage>
        <taxon>Eukaryota</taxon>
        <taxon>Viridiplantae</taxon>
        <taxon>Chlorophyta</taxon>
        <taxon>core chlorophytes</taxon>
        <taxon>Trebouxiophyceae</taxon>
        <taxon>Chlorellales</taxon>
        <taxon>Chlorellaceae</taxon>
        <taxon>Auxenochlorella</taxon>
    </lineage>
</organism>
<accession>A0A1D1ZWB6</accession>
<dbReference type="CDD" id="cd00519">
    <property type="entry name" value="Lipase_3"/>
    <property type="match status" value="1"/>
</dbReference>
<dbReference type="InterPro" id="IPR029058">
    <property type="entry name" value="AB_hydrolase_fold"/>
</dbReference>
<dbReference type="Pfam" id="PF01764">
    <property type="entry name" value="Lipase_3"/>
    <property type="match status" value="1"/>
</dbReference>
<evidence type="ECO:0000256" key="1">
    <source>
        <dbReference type="SAM" id="MobiDB-lite"/>
    </source>
</evidence>
<reference evidence="3" key="1">
    <citation type="submission" date="2015-08" db="EMBL/GenBank/DDBJ databases">
        <authorList>
            <person name="Babu N.S."/>
            <person name="Beckwith C.J."/>
            <person name="Beseler K.G."/>
            <person name="Brison A."/>
            <person name="Carone J.V."/>
            <person name="Caskin T.P."/>
            <person name="Diamond M."/>
            <person name="Durham M.E."/>
            <person name="Foxe J.M."/>
            <person name="Go M."/>
            <person name="Henderson B.A."/>
            <person name="Jones I.B."/>
            <person name="McGettigan J.A."/>
            <person name="Micheletti S.J."/>
            <person name="Nasrallah M.E."/>
            <person name="Ortiz D."/>
            <person name="Piller C.R."/>
            <person name="Privatt S.R."/>
            <person name="Schneider S.L."/>
            <person name="Sharp S."/>
            <person name="Smith T.C."/>
            <person name="Stanton J.D."/>
            <person name="Ullery H.E."/>
            <person name="Wilson R.J."/>
            <person name="Serrano M.G."/>
            <person name="Buck G."/>
            <person name="Lee V."/>
            <person name="Wang Y."/>
            <person name="Carvalho R."/>
            <person name="Voegtly L."/>
            <person name="Shi R."/>
            <person name="Duckworth R."/>
            <person name="Johnson A."/>
            <person name="Loviza R."/>
            <person name="Walstead R."/>
            <person name="Shah Z."/>
            <person name="Kiflezghi M."/>
            <person name="Wade K."/>
            <person name="Ball S.L."/>
            <person name="Bradley K.W."/>
            <person name="Asai D.J."/>
            <person name="Bowman C.A."/>
            <person name="Russell D.A."/>
            <person name="Pope W.H."/>
            <person name="Jacobs-Sera D."/>
            <person name="Hendrix R.W."/>
            <person name="Hatfull G.F."/>
        </authorList>
    </citation>
    <scope>NUCLEOTIDE SEQUENCE</scope>
</reference>
<dbReference type="EMBL" id="GDKF01007403">
    <property type="protein sequence ID" value="JAT71219.1"/>
    <property type="molecule type" value="Transcribed_RNA"/>
</dbReference>
<dbReference type="GO" id="GO:0006629">
    <property type="term" value="P:lipid metabolic process"/>
    <property type="evidence" value="ECO:0007669"/>
    <property type="project" value="InterPro"/>
</dbReference>
<evidence type="ECO:0000313" key="3">
    <source>
        <dbReference type="EMBL" id="JAT71219.1"/>
    </source>
</evidence>
<protein>
    <recommendedName>
        <fullName evidence="2">Fungal lipase-type domain-containing protein</fullName>
    </recommendedName>
</protein>
<dbReference type="SUPFAM" id="SSF53474">
    <property type="entry name" value="alpha/beta-Hydrolases"/>
    <property type="match status" value="1"/>
</dbReference>
<dbReference type="PANTHER" id="PTHR45856">
    <property type="entry name" value="ALPHA/BETA-HYDROLASES SUPERFAMILY PROTEIN"/>
    <property type="match status" value="1"/>
</dbReference>